<sequence>MYMASMHTKRKIEHFKVSKYNMKALTWSTLMDCTTRTDGTTDGVVVVRHGDKSSQGGFSQRAVTHVTGGAKSERGGRRDASLLEMYTPAVGADRPGQRRQQRQQQQRCVKLLQERRSA</sequence>
<organism evidence="2 3">
    <name type="scientific">Scophthalmus maximus</name>
    <name type="common">Turbot</name>
    <name type="synonym">Psetta maxima</name>
    <dbReference type="NCBI Taxonomy" id="52904"/>
    <lineage>
        <taxon>Eukaryota</taxon>
        <taxon>Metazoa</taxon>
        <taxon>Chordata</taxon>
        <taxon>Craniata</taxon>
        <taxon>Vertebrata</taxon>
        <taxon>Euteleostomi</taxon>
        <taxon>Actinopterygii</taxon>
        <taxon>Neopterygii</taxon>
        <taxon>Teleostei</taxon>
        <taxon>Neoteleostei</taxon>
        <taxon>Acanthomorphata</taxon>
        <taxon>Carangaria</taxon>
        <taxon>Pleuronectiformes</taxon>
        <taxon>Pleuronectoidei</taxon>
        <taxon>Scophthalmidae</taxon>
        <taxon>Scophthalmus</taxon>
    </lineage>
</organism>
<reference evidence="2 3" key="1">
    <citation type="submission" date="2019-06" db="EMBL/GenBank/DDBJ databases">
        <title>Draft genomes of female and male turbot (Scophthalmus maximus).</title>
        <authorList>
            <person name="Xu H."/>
            <person name="Xu X.-W."/>
            <person name="Shao C."/>
            <person name="Chen S."/>
        </authorList>
    </citation>
    <scope>NUCLEOTIDE SEQUENCE [LARGE SCALE GENOMIC DNA]</scope>
    <source>
        <strain evidence="2">Ysfricsl-2016a</strain>
        <tissue evidence="2">Blood</tissue>
    </source>
</reference>
<dbReference type="EMBL" id="VEVO01000018">
    <property type="protein sequence ID" value="KAF0027692.1"/>
    <property type="molecule type" value="Genomic_DNA"/>
</dbReference>
<evidence type="ECO:0000313" key="2">
    <source>
        <dbReference type="EMBL" id="KAF0027692.1"/>
    </source>
</evidence>
<dbReference type="AlphaFoldDB" id="A0A6A4S9K7"/>
<evidence type="ECO:0000256" key="1">
    <source>
        <dbReference type="SAM" id="MobiDB-lite"/>
    </source>
</evidence>
<evidence type="ECO:0000313" key="3">
    <source>
        <dbReference type="Proteomes" id="UP000438429"/>
    </source>
</evidence>
<dbReference type="Proteomes" id="UP000438429">
    <property type="component" value="Unassembled WGS sequence"/>
</dbReference>
<name>A0A6A4S9K7_SCOMX</name>
<proteinExistence type="predicted"/>
<gene>
    <name evidence="2" type="ORF">F2P81_020433</name>
</gene>
<comment type="caution">
    <text evidence="2">The sequence shown here is derived from an EMBL/GenBank/DDBJ whole genome shotgun (WGS) entry which is preliminary data.</text>
</comment>
<accession>A0A6A4S9K7</accession>
<feature type="region of interest" description="Disordered" evidence="1">
    <location>
        <begin position="89"/>
        <end position="118"/>
    </location>
</feature>
<protein>
    <submittedName>
        <fullName evidence="2">Uncharacterized protein</fullName>
    </submittedName>
</protein>